<protein>
    <submittedName>
        <fullName evidence="1">Uncharacterized protein</fullName>
    </submittedName>
</protein>
<name>A0A382MM04_9ZZZZ</name>
<feature type="non-terminal residue" evidence="1">
    <location>
        <position position="82"/>
    </location>
</feature>
<dbReference type="AlphaFoldDB" id="A0A382MM04"/>
<reference evidence="1" key="1">
    <citation type="submission" date="2018-05" db="EMBL/GenBank/DDBJ databases">
        <authorList>
            <person name="Lanie J.A."/>
            <person name="Ng W.-L."/>
            <person name="Kazmierczak K.M."/>
            <person name="Andrzejewski T.M."/>
            <person name="Davidsen T.M."/>
            <person name="Wayne K.J."/>
            <person name="Tettelin H."/>
            <person name="Glass J.I."/>
            <person name="Rusch D."/>
            <person name="Podicherti R."/>
            <person name="Tsui H.-C.T."/>
            <person name="Winkler M.E."/>
        </authorList>
    </citation>
    <scope>NUCLEOTIDE SEQUENCE</scope>
</reference>
<proteinExistence type="predicted"/>
<accession>A0A382MM04</accession>
<organism evidence="1">
    <name type="scientific">marine metagenome</name>
    <dbReference type="NCBI Taxonomy" id="408172"/>
    <lineage>
        <taxon>unclassified sequences</taxon>
        <taxon>metagenomes</taxon>
        <taxon>ecological metagenomes</taxon>
    </lineage>
</organism>
<sequence length="82" mass="8957">MLACAFFAFPPVFVSGATGKSAVVPAKPGDSLGFAKVGSGFLFADLKKGDSREIVLKKLERAKFREIYEEKEKRLVRCAAKM</sequence>
<gene>
    <name evidence="1" type="ORF">METZ01_LOCUS301661</name>
</gene>
<evidence type="ECO:0000313" key="1">
    <source>
        <dbReference type="EMBL" id="SVC48807.1"/>
    </source>
</evidence>
<dbReference type="EMBL" id="UINC01093968">
    <property type="protein sequence ID" value="SVC48807.1"/>
    <property type="molecule type" value="Genomic_DNA"/>
</dbReference>